<dbReference type="AlphaFoldDB" id="A0A1I8FLP3"/>
<feature type="region of interest" description="Disordered" evidence="1">
    <location>
        <begin position="241"/>
        <end position="263"/>
    </location>
</feature>
<evidence type="ECO:0000313" key="2">
    <source>
        <dbReference type="Proteomes" id="UP000095280"/>
    </source>
</evidence>
<keyword evidence="2" id="KW-1185">Reference proteome</keyword>
<reference evidence="3" key="1">
    <citation type="submission" date="2016-11" db="UniProtKB">
        <authorList>
            <consortium name="WormBaseParasite"/>
        </authorList>
    </citation>
    <scope>IDENTIFICATION</scope>
</reference>
<dbReference type="WBParaSite" id="maker-unitig_39958-snap-gene-0.2-mRNA-1">
    <property type="protein sequence ID" value="maker-unitig_39958-snap-gene-0.2-mRNA-1"/>
    <property type="gene ID" value="maker-unitig_39958-snap-gene-0.2"/>
</dbReference>
<organism evidence="2 3">
    <name type="scientific">Macrostomum lignano</name>
    <dbReference type="NCBI Taxonomy" id="282301"/>
    <lineage>
        <taxon>Eukaryota</taxon>
        <taxon>Metazoa</taxon>
        <taxon>Spiralia</taxon>
        <taxon>Lophotrochozoa</taxon>
        <taxon>Platyhelminthes</taxon>
        <taxon>Rhabditophora</taxon>
        <taxon>Macrostomorpha</taxon>
        <taxon>Macrostomida</taxon>
        <taxon>Macrostomidae</taxon>
        <taxon>Macrostomum</taxon>
    </lineage>
</organism>
<dbReference type="PANTHER" id="PTHR35842">
    <property type="entry name" value="SI:CH211-67E16.11"/>
    <property type="match status" value="1"/>
</dbReference>
<accession>A0A1I8FLP3</accession>
<dbReference type="PANTHER" id="PTHR35842:SF1">
    <property type="entry name" value="SI:CH211-67E16.11"/>
    <property type="match status" value="1"/>
</dbReference>
<name>A0A1I8FLP3_9PLAT</name>
<feature type="compositionally biased region" description="Pro residues" evidence="1">
    <location>
        <begin position="241"/>
        <end position="257"/>
    </location>
</feature>
<feature type="region of interest" description="Disordered" evidence="1">
    <location>
        <begin position="472"/>
        <end position="505"/>
    </location>
</feature>
<evidence type="ECO:0000256" key="1">
    <source>
        <dbReference type="SAM" id="MobiDB-lite"/>
    </source>
</evidence>
<feature type="region of interest" description="Disordered" evidence="1">
    <location>
        <begin position="527"/>
        <end position="563"/>
    </location>
</feature>
<evidence type="ECO:0000313" key="3">
    <source>
        <dbReference type="WBParaSite" id="maker-unitig_39958-snap-gene-0.2-mRNA-1"/>
    </source>
</evidence>
<proteinExistence type="predicted"/>
<sequence>TPSVISPSRPPCDQIKLYDVFLRAGRPPSAPGPHGCTGAAPRQAAALFKQAGRPGCHAVLAAVSSDEELAAAAHGHVMSLSCDLTEVTSPEECRDVQALPKSEFRVHLAKPSSWTRYRLKVLQQRRFLHARDGVLVLDPFPGKQFGHLLFVFFLHLRFDRNRCRRLAGTTLAKGGCLYPAAIPHCRTSLFWRATQGHPAYRHCEHHFLPLVAYESDTETPHLTQRLACAQLPGFAPCPPAYPFSRRPQPPPPAPPSTTTPRLARPEAGAVRVLTDVTAHCPLEQSCDQAVLVAGGWNPDAGLDGTEAAVARVHAKLRDVGFSAAAVQTFYADRRSRRLADTVAENLHAAGGMKVAFQQHLQRLCRTDYCVNNLVIYLRSPALLDGSLLLWDFNNDYDVSRDEEYSPEELLADLSQCKARRVVVFLDSNFAERLAEQLRDLPNVAVLAASSKNNYAPDSLMSEVFFSNSSHLASPGLSRRHSKRKKSFDSANLARVHPAQRRPPPLMYGVSERQQHLRQQTERFRLQPALPQPPHQPHHSSADGGCGSGTAQETMKLRKLRIYN</sequence>
<protein>
    <submittedName>
        <fullName evidence="3">RNase NYN domain-containing protein</fullName>
    </submittedName>
</protein>
<dbReference type="Proteomes" id="UP000095280">
    <property type="component" value="Unplaced"/>
</dbReference>